<keyword evidence="1" id="KW-1185">Reference proteome</keyword>
<dbReference type="AlphaFoldDB" id="A0A1I8IN95"/>
<protein>
    <submittedName>
        <fullName evidence="2">FAT domain-containing protein</fullName>
    </submittedName>
</protein>
<evidence type="ECO:0000313" key="1">
    <source>
        <dbReference type="Proteomes" id="UP000095280"/>
    </source>
</evidence>
<accession>A0A1I8IN95</accession>
<name>A0A1I8IN95_9PLAT</name>
<dbReference type="Proteomes" id="UP000095280">
    <property type="component" value="Unplaced"/>
</dbReference>
<evidence type="ECO:0000313" key="2">
    <source>
        <dbReference type="WBParaSite" id="maker-uti_cns_0014445-snap-gene-0.8-mRNA-1"/>
    </source>
</evidence>
<organism evidence="1 2">
    <name type="scientific">Macrostomum lignano</name>
    <dbReference type="NCBI Taxonomy" id="282301"/>
    <lineage>
        <taxon>Eukaryota</taxon>
        <taxon>Metazoa</taxon>
        <taxon>Spiralia</taxon>
        <taxon>Lophotrochozoa</taxon>
        <taxon>Platyhelminthes</taxon>
        <taxon>Rhabditophora</taxon>
        <taxon>Macrostomorpha</taxon>
        <taxon>Macrostomida</taxon>
        <taxon>Macrostomidae</taxon>
        <taxon>Macrostomum</taxon>
    </lineage>
</organism>
<dbReference type="WBParaSite" id="maker-uti_cns_0014445-snap-gene-0.8-mRNA-1">
    <property type="protein sequence ID" value="maker-uti_cns_0014445-snap-gene-0.8-mRNA-1"/>
    <property type="gene ID" value="maker-uti_cns_0014445-snap-gene-0.8"/>
</dbReference>
<sequence>ARRFLLTAGSGWQINSALAGQGQPQVSIEEACESERKANISSVARICGCVLPNSDSGEYLTIATAARAEAPAPAAAASCAGSHWREYQQVLSNNASHSMPSSVWAEALTEMELTGGVQASQLLPLYRTALSSCPYSVQLWCQLIDCQVRSGATWPQVRDTCEAALNSGLHREDDIDALRTKMSNCAAAYGVSCPEESGDDDVIASSNLS</sequence>
<reference evidence="2" key="1">
    <citation type="submission" date="2016-11" db="UniProtKB">
        <authorList>
            <consortium name="WormBaseParasite"/>
        </authorList>
    </citation>
    <scope>IDENTIFICATION</scope>
</reference>
<proteinExistence type="predicted"/>